<organism evidence="1 2">
    <name type="scientific">Corynebacterium heidelbergense</name>
    <dbReference type="NCBI Taxonomy" id="2055947"/>
    <lineage>
        <taxon>Bacteria</taxon>
        <taxon>Bacillati</taxon>
        <taxon>Actinomycetota</taxon>
        <taxon>Actinomycetes</taxon>
        <taxon>Mycobacteriales</taxon>
        <taxon>Corynebacteriaceae</taxon>
        <taxon>Corynebacterium</taxon>
    </lineage>
</organism>
<dbReference type="RefSeq" id="WP_113630095.1">
    <property type="nucleotide sequence ID" value="NZ_QHCV01000008.1"/>
</dbReference>
<dbReference type="AlphaFoldDB" id="A0A364V8D4"/>
<evidence type="ECO:0008006" key="3">
    <source>
        <dbReference type="Google" id="ProtNLM"/>
    </source>
</evidence>
<protein>
    <recommendedName>
        <fullName evidence="3">GNAT family N-acetyltransferase</fullName>
    </recommendedName>
</protein>
<evidence type="ECO:0000313" key="2">
    <source>
        <dbReference type="Proteomes" id="UP000251577"/>
    </source>
</evidence>
<proteinExistence type="predicted"/>
<reference evidence="1 2" key="1">
    <citation type="journal article" date="2018" name="Syst. Appl. Microbiol.">
        <title>Corynebacterium heidelbergense sp. nov., isolated from the preen glands of Egyptian geese (Alopochen aegyptiacus).</title>
        <authorList>
            <person name="Braun M.S."/>
            <person name="Wang E."/>
            <person name="Zimmermann S."/>
            <person name="Wink M."/>
        </authorList>
    </citation>
    <scope>NUCLEOTIDE SEQUENCE [LARGE SCALE GENOMIC DNA]</scope>
    <source>
        <strain evidence="1 2">647</strain>
    </source>
</reference>
<comment type="caution">
    <text evidence="1">The sequence shown here is derived from an EMBL/GenBank/DDBJ whole genome shotgun (WGS) entry which is preliminary data.</text>
</comment>
<name>A0A364V8D4_9CORY</name>
<dbReference type="EMBL" id="QHCV01000008">
    <property type="protein sequence ID" value="RAV32874.1"/>
    <property type="molecule type" value="Genomic_DNA"/>
</dbReference>
<sequence>MDVRVRAVTAGTANSIERTAANSVFWELPRNADNSEACCEDPAFDKQLWIQRVLMEWGICGYTAFVHGSGDLTSPTAAATTFFAPPSYLPGSAEMPSGSVSADAVLLSTVYVAPAFNGLYLEHQLIDTVLTETSRRGAKAVEAYGWVGAGEPTAPLMSGEILLASGFHVVQQHPHIPRYRKENAGTRSVFARFAEADHDAVNQARPLRTVLGGAKPRKVGVR</sequence>
<evidence type="ECO:0000313" key="1">
    <source>
        <dbReference type="EMBL" id="RAV32874.1"/>
    </source>
</evidence>
<keyword evidence="2" id="KW-1185">Reference proteome</keyword>
<accession>A0A364V8D4</accession>
<dbReference type="Proteomes" id="UP000251577">
    <property type="component" value="Unassembled WGS sequence"/>
</dbReference>
<gene>
    <name evidence="1" type="ORF">DLJ54_01435</name>
</gene>